<gene>
    <name evidence="1" type="ORF">HETSPECPRED_005432</name>
</gene>
<accession>A0A8H3FD71</accession>
<evidence type="ECO:0000313" key="1">
    <source>
        <dbReference type="EMBL" id="CAF9923831.1"/>
    </source>
</evidence>
<evidence type="ECO:0000313" key="2">
    <source>
        <dbReference type="Proteomes" id="UP000664521"/>
    </source>
</evidence>
<name>A0A8H3FD71_9LECA</name>
<dbReference type="Proteomes" id="UP000664521">
    <property type="component" value="Unassembled WGS sequence"/>
</dbReference>
<dbReference type="EMBL" id="CAJPDS010000034">
    <property type="protein sequence ID" value="CAF9923831.1"/>
    <property type="molecule type" value="Genomic_DNA"/>
</dbReference>
<sequence>MSTYGSGNVLSTQTAPNLYTVTQAPGGSNLPPASHLAALGANINNHHGIDFGIGPIILSGYVDISNFGAGVELTLFGISLGSFYGNLKDGLGVSIDVIAAKGGVKIYLKDDAVGVNVQLTPIWGSGINIEQKIFDLEEEELQNGSRALKY</sequence>
<comment type="caution">
    <text evidence="1">The sequence shown here is derived from an EMBL/GenBank/DDBJ whole genome shotgun (WGS) entry which is preliminary data.</text>
</comment>
<reference evidence="1" key="1">
    <citation type="submission" date="2021-03" db="EMBL/GenBank/DDBJ databases">
        <authorList>
            <person name="Tagirdzhanova G."/>
        </authorList>
    </citation>
    <scope>NUCLEOTIDE SEQUENCE</scope>
</reference>
<keyword evidence="2" id="KW-1185">Reference proteome</keyword>
<dbReference type="OrthoDB" id="3832365at2759"/>
<proteinExistence type="predicted"/>
<protein>
    <submittedName>
        <fullName evidence="1">Uncharacterized protein</fullName>
    </submittedName>
</protein>
<dbReference type="AlphaFoldDB" id="A0A8H3FD71"/>
<organism evidence="1 2">
    <name type="scientific">Heterodermia speciosa</name>
    <dbReference type="NCBI Taxonomy" id="116794"/>
    <lineage>
        <taxon>Eukaryota</taxon>
        <taxon>Fungi</taxon>
        <taxon>Dikarya</taxon>
        <taxon>Ascomycota</taxon>
        <taxon>Pezizomycotina</taxon>
        <taxon>Lecanoromycetes</taxon>
        <taxon>OSLEUM clade</taxon>
        <taxon>Lecanoromycetidae</taxon>
        <taxon>Caliciales</taxon>
        <taxon>Physciaceae</taxon>
        <taxon>Heterodermia</taxon>
    </lineage>
</organism>